<dbReference type="PANTHER" id="PTHR24567">
    <property type="entry name" value="CRP FAMILY TRANSCRIPTIONAL REGULATORY PROTEIN"/>
    <property type="match status" value="1"/>
</dbReference>
<keyword evidence="3" id="KW-0804">Transcription</keyword>
<dbReference type="CDD" id="cd00092">
    <property type="entry name" value="HTH_CRP"/>
    <property type="match status" value="1"/>
</dbReference>
<dbReference type="InterPro" id="IPR036388">
    <property type="entry name" value="WH-like_DNA-bd_sf"/>
</dbReference>
<dbReference type="CDD" id="cd00038">
    <property type="entry name" value="CAP_ED"/>
    <property type="match status" value="1"/>
</dbReference>
<evidence type="ECO:0000313" key="7">
    <source>
        <dbReference type="EMBL" id="NIA71442.1"/>
    </source>
</evidence>
<reference evidence="7" key="1">
    <citation type="submission" date="2020-03" db="EMBL/GenBank/DDBJ databases">
        <title>Genome of Pelagibius litoralis DSM 21314T.</title>
        <authorList>
            <person name="Wang G."/>
        </authorList>
    </citation>
    <scope>NUCLEOTIDE SEQUENCE</scope>
    <source>
        <strain evidence="7">DSM 21314</strain>
    </source>
</reference>
<dbReference type="Gene3D" id="2.60.120.10">
    <property type="entry name" value="Jelly Rolls"/>
    <property type="match status" value="1"/>
</dbReference>
<name>A0A967KC32_9PROT</name>
<dbReference type="Pfam" id="PF13545">
    <property type="entry name" value="HTH_Crp_2"/>
    <property type="match status" value="1"/>
</dbReference>
<feature type="domain" description="Cyclic nucleotide-binding" evidence="5">
    <location>
        <begin position="20"/>
        <end position="89"/>
    </location>
</feature>
<dbReference type="InterPro" id="IPR014710">
    <property type="entry name" value="RmlC-like_jellyroll"/>
</dbReference>
<dbReference type="PANTHER" id="PTHR24567:SF75">
    <property type="entry name" value="FUMARATE AND NITRATE REDUCTION REGULATORY PROTEIN"/>
    <property type="match status" value="1"/>
</dbReference>
<evidence type="ECO:0000313" key="8">
    <source>
        <dbReference type="Proteomes" id="UP000761264"/>
    </source>
</evidence>
<dbReference type="SMART" id="SM00100">
    <property type="entry name" value="cNMP"/>
    <property type="match status" value="1"/>
</dbReference>
<feature type="domain" description="HTH crp-type" evidence="6">
    <location>
        <begin position="151"/>
        <end position="225"/>
    </location>
</feature>
<dbReference type="InterPro" id="IPR018490">
    <property type="entry name" value="cNMP-bd_dom_sf"/>
</dbReference>
<accession>A0A967KC32</accession>
<dbReference type="RefSeq" id="WP_167229084.1">
    <property type="nucleotide sequence ID" value="NZ_JAAQPH010000022.1"/>
</dbReference>
<evidence type="ECO:0000256" key="4">
    <source>
        <dbReference type="SAM" id="MobiDB-lite"/>
    </source>
</evidence>
<dbReference type="PROSITE" id="PS50042">
    <property type="entry name" value="CNMP_BINDING_3"/>
    <property type="match status" value="1"/>
</dbReference>
<dbReference type="SMART" id="SM00419">
    <property type="entry name" value="HTH_CRP"/>
    <property type="match status" value="1"/>
</dbReference>
<sequence>MDSVAKHDSSQPRLKLHHGTPETLQSEVHDHLFCLMSRQEVNANQVIFFEGDPCNSIFEVAKGVVRIYKVLQDGRRQITGFLTRGDFLGLSLDDHYVYTAEGVTDVTLCRYPRDRLEKMLEENPRLSKKLFGLMNGELVSAQFQMLLLGRKTATEKLATFFVQLLQRQEGTEGSEHILNLPMPRGDIADYLGVTTETVSRTIFWMKKVNLIELNKTNQVSIEDLNGLLMLAGPFCSSRLTGTMLNREDRKGITVKG</sequence>
<proteinExistence type="predicted"/>
<feature type="region of interest" description="Disordered" evidence="4">
    <location>
        <begin position="1"/>
        <end position="20"/>
    </location>
</feature>
<dbReference type="InterPro" id="IPR050397">
    <property type="entry name" value="Env_Response_Regulators"/>
</dbReference>
<dbReference type="PROSITE" id="PS51063">
    <property type="entry name" value="HTH_CRP_2"/>
    <property type="match status" value="1"/>
</dbReference>
<evidence type="ECO:0000259" key="6">
    <source>
        <dbReference type="PROSITE" id="PS51063"/>
    </source>
</evidence>
<dbReference type="Proteomes" id="UP000761264">
    <property type="component" value="Unassembled WGS sequence"/>
</dbReference>
<evidence type="ECO:0000256" key="2">
    <source>
        <dbReference type="ARBA" id="ARBA00023125"/>
    </source>
</evidence>
<dbReference type="PRINTS" id="PR00034">
    <property type="entry name" value="HTHCRP"/>
</dbReference>
<dbReference type="GO" id="GO:0003677">
    <property type="term" value="F:DNA binding"/>
    <property type="evidence" value="ECO:0007669"/>
    <property type="project" value="UniProtKB-KW"/>
</dbReference>
<keyword evidence="2" id="KW-0238">DNA-binding</keyword>
<dbReference type="InterPro" id="IPR000595">
    <property type="entry name" value="cNMP-bd_dom"/>
</dbReference>
<dbReference type="GO" id="GO:0005829">
    <property type="term" value="C:cytosol"/>
    <property type="evidence" value="ECO:0007669"/>
    <property type="project" value="TreeGrafter"/>
</dbReference>
<gene>
    <name evidence="7" type="ORF">HBA54_22880</name>
</gene>
<evidence type="ECO:0000256" key="3">
    <source>
        <dbReference type="ARBA" id="ARBA00023163"/>
    </source>
</evidence>
<feature type="compositionally biased region" description="Basic and acidic residues" evidence="4">
    <location>
        <begin position="1"/>
        <end position="10"/>
    </location>
</feature>
<dbReference type="SUPFAM" id="SSF51206">
    <property type="entry name" value="cAMP-binding domain-like"/>
    <property type="match status" value="1"/>
</dbReference>
<organism evidence="7 8">
    <name type="scientific">Pelagibius litoralis</name>
    <dbReference type="NCBI Taxonomy" id="374515"/>
    <lineage>
        <taxon>Bacteria</taxon>
        <taxon>Pseudomonadati</taxon>
        <taxon>Pseudomonadota</taxon>
        <taxon>Alphaproteobacteria</taxon>
        <taxon>Rhodospirillales</taxon>
        <taxon>Rhodovibrionaceae</taxon>
        <taxon>Pelagibius</taxon>
    </lineage>
</organism>
<dbReference type="Pfam" id="PF00027">
    <property type="entry name" value="cNMP_binding"/>
    <property type="match status" value="1"/>
</dbReference>
<dbReference type="Gene3D" id="1.10.10.10">
    <property type="entry name" value="Winged helix-like DNA-binding domain superfamily/Winged helix DNA-binding domain"/>
    <property type="match status" value="1"/>
</dbReference>
<keyword evidence="8" id="KW-1185">Reference proteome</keyword>
<dbReference type="InterPro" id="IPR012318">
    <property type="entry name" value="HTH_CRP"/>
</dbReference>
<dbReference type="EMBL" id="JAAQPH010000022">
    <property type="protein sequence ID" value="NIA71442.1"/>
    <property type="molecule type" value="Genomic_DNA"/>
</dbReference>
<dbReference type="InterPro" id="IPR036390">
    <property type="entry name" value="WH_DNA-bd_sf"/>
</dbReference>
<dbReference type="GO" id="GO:0003700">
    <property type="term" value="F:DNA-binding transcription factor activity"/>
    <property type="evidence" value="ECO:0007669"/>
    <property type="project" value="TreeGrafter"/>
</dbReference>
<evidence type="ECO:0000256" key="1">
    <source>
        <dbReference type="ARBA" id="ARBA00023015"/>
    </source>
</evidence>
<keyword evidence="1" id="KW-0805">Transcription regulation</keyword>
<protein>
    <submittedName>
        <fullName evidence="7">Crp/Fnr family transcriptional regulator</fullName>
    </submittedName>
</protein>
<evidence type="ECO:0000259" key="5">
    <source>
        <dbReference type="PROSITE" id="PS50042"/>
    </source>
</evidence>
<comment type="caution">
    <text evidence="7">The sequence shown here is derived from an EMBL/GenBank/DDBJ whole genome shotgun (WGS) entry which is preliminary data.</text>
</comment>
<dbReference type="AlphaFoldDB" id="A0A967KC32"/>
<dbReference type="SUPFAM" id="SSF46785">
    <property type="entry name" value="Winged helix' DNA-binding domain"/>
    <property type="match status" value="1"/>
</dbReference>